<proteinExistence type="predicted"/>
<sequence length="46" mass="5765">MKQQYLWSKTQLALLNRIFYQAKVETYYLFKQMYISNQQFQPILQQ</sequence>
<evidence type="ECO:0000313" key="1">
    <source>
        <dbReference type="EMBL" id="CAD8149937.1"/>
    </source>
</evidence>
<accession>A0A8S1TDN5</accession>
<name>A0A8S1TDN5_PAROT</name>
<keyword evidence="2" id="KW-1185">Reference proteome</keyword>
<reference evidence="1" key="1">
    <citation type="submission" date="2021-01" db="EMBL/GenBank/DDBJ databases">
        <authorList>
            <consortium name="Genoscope - CEA"/>
            <person name="William W."/>
        </authorList>
    </citation>
    <scope>NUCLEOTIDE SEQUENCE</scope>
</reference>
<evidence type="ECO:0000313" key="2">
    <source>
        <dbReference type="Proteomes" id="UP000683925"/>
    </source>
</evidence>
<comment type="caution">
    <text evidence="1">The sequence shown here is derived from an EMBL/GenBank/DDBJ whole genome shotgun (WGS) entry which is preliminary data.</text>
</comment>
<protein>
    <submittedName>
        <fullName evidence="1">Uncharacterized protein</fullName>
    </submittedName>
</protein>
<dbReference type="Proteomes" id="UP000683925">
    <property type="component" value="Unassembled WGS sequence"/>
</dbReference>
<dbReference type="EMBL" id="CAJJDP010000023">
    <property type="protein sequence ID" value="CAD8149937.1"/>
    <property type="molecule type" value="Genomic_DNA"/>
</dbReference>
<gene>
    <name evidence="1" type="ORF">POCTA_138.1.T0230080</name>
</gene>
<dbReference type="AlphaFoldDB" id="A0A8S1TDN5"/>
<organism evidence="1 2">
    <name type="scientific">Paramecium octaurelia</name>
    <dbReference type="NCBI Taxonomy" id="43137"/>
    <lineage>
        <taxon>Eukaryota</taxon>
        <taxon>Sar</taxon>
        <taxon>Alveolata</taxon>
        <taxon>Ciliophora</taxon>
        <taxon>Intramacronucleata</taxon>
        <taxon>Oligohymenophorea</taxon>
        <taxon>Peniculida</taxon>
        <taxon>Parameciidae</taxon>
        <taxon>Paramecium</taxon>
    </lineage>
</organism>